<keyword evidence="3" id="KW-1185">Reference proteome</keyword>
<sequence length="274" mass="26732">MFAKAIVVLAVAAVVSAQSTISTPTSLIQCQPIALGKCCAIRLWTRPSRFCAHDRGLRHRPLPAYALKTRSHRGVIRHRKIQGSTDPFPRRNMNCIPTAWTAGAGGPYYVSAIPGGDASGAALEQIGGGPLNSTTFTWTVNIAAGTSVTMKVIDKSGMPNYSDKVTVQAGSSTCTLVNASGGSASSGAASSAATSAASSAAASIAASATASAAGMATSVRASATSAAGAATSAAGAATSAAAAAATSKAASSASTVVIGSGAFAAVAALVVAAL</sequence>
<dbReference type="EMBL" id="FQNC01000049">
    <property type="protein sequence ID" value="SGY82202.1"/>
    <property type="molecule type" value="Genomic_DNA"/>
</dbReference>
<dbReference type="Proteomes" id="UP000249464">
    <property type="component" value="Unassembled WGS sequence"/>
</dbReference>
<reference evidence="2 3" key="1">
    <citation type="submission" date="2016-11" db="EMBL/GenBank/DDBJ databases">
        <authorList>
            <person name="Jaros S."/>
            <person name="Januszkiewicz K."/>
            <person name="Wedrychowicz H."/>
        </authorList>
    </citation>
    <scope>NUCLEOTIDE SEQUENCE [LARGE SCALE GENOMIC DNA]</scope>
</reference>
<keyword evidence="1" id="KW-0732">Signal</keyword>
<accession>A0A2X0MI31</accession>
<gene>
    <name evidence="2" type="primary">BQ5605_C009g05552</name>
    <name evidence="2" type="ORF">BQ5605_C009G05552</name>
</gene>
<dbReference type="AlphaFoldDB" id="A0A2X0MI31"/>
<evidence type="ECO:0000256" key="1">
    <source>
        <dbReference type="SAM" id="SignalP"/>
    </source>
</evidence>
<feature type="signal peptide" evidence="1">
    <location>
        <begin position="1"/>
        <end position="17"/>
    </location>
</feature>
<organism evidence="2 3">
    <name type="scientific">Microbotryum silenes-dioicae</name>
    <dbReference type="NCBI Taxonomy" id="796604"/>
    <lineage>
        <taxon>Eukaryota</taxon>
        <taxon>Fungi</taxon>
        <taxon>Dikarya</taxon>
        <taxon>Basidiomycota</taxon>
        <taxon>Pucciniomycotina</taxon>
        <taxon>Microbotryomycetes</taxon>
        <taxon>Microbotryales</taxon>
        <taxon>Microbotryaceae</taxon>
        <taxon>Microbotryum</taxon>
    </lineage>
</organism>
<protein>
    <submittedName>
        <fullName evidence="2">BQ5605_C009g05552 protein</fullName>
    </submittedName>
</protein>
<name>A0A2X0MI31_9BASI</name>
<evidence type="ECO:0000313" key="3">
    <source>
        <dbReference type="Proteomes" id="UP000249464"/>
    </source>
</evidence>
<feature type="chain" id="PRO_5015963349" evidence="1">
    <location>
        <begin position="18"/>
        <end position="274"/>
    </location>
</feature>
<proteinExistence type="predicted"/>
<evidence type="ECO:0000313" key="2">
    <source>
        <dbReference type="EMBL" id="SGY82202.1"/>
    </source>
</evidence>
<dbReference type="STRING" id="796604.A0A2X0MI31"/>